<accession>A0AAE3G0H1</accession>
<comment type="similarity">
    <text evidence="8 9">Belongs to the TRAP transporter small permease family.</text>
</comment>
<feature type="transmembrane region" description="Helical" evidence="9">
    <location>
        <begin position="58"/>
        <end position="76"/>
    </location>
</feature>
<dbReference type="AlphaFoldDB" id="A0AAE3G0H1"/>
<dbReference type="PANTHER" id="PTHR35011">
    <property type="entry name" value="2,3-DIKETO-L-GULONATE TRAP TRANSPORTER SMALL PERMEASE PROTEIN YIAM"/>
    <property type="match status" value="1"/>
</dbReference>
<dbReference type="GO" id="GO:0005886">
    <property type="term" value="C:plasma membrane"/>
    <property type="evidence" value="ECO:0007669"/>
    <property type="project" value="UniProtKB-SubCell"/>
</dbReference>
<keyword evidence="2 9" id="KW-0813">Transport</keyword>
<evidence type="ECO:0000256" key="4">
    <source>
        <dbReference type="ARBA" id="ARBA00022519"/>
    </source>
</evidence>
<sequence>MLDRLAKWLDTALFWVDRGSLWLARGGGVLILLTVAMVTVEILSRRFIGRSAVHATELTGYIMAISASWAFAYTLFRKAHIRIDALYLQLPVSVRSILDLLALATLGLFCVLVVGAALDVAMSSFNRGSTANTPLQTPMWIPQFLWAFGLCWFAFAVGLLLLRVLVGLAALDVKAVQRVAGSPTLDDQISAEVREEQ</sequence>
<feature type="domain" description="Tripartite ATP-independent periplasmic transporters DctQ component" evidence="10">
    <location>
        <begin position="35"/>
        <end position="163"/>
    </location>
</feature>
<evidence type="ECO:0000256" key="2">
    <source>
        <dbReference type="ARBA" id="ARBA00022448"/>
    </source>
</evidence>
<keyword evidence="4 9" id="KW-0997">Cell inner membrane</keyword>
<evidence type="ECO:0000256" key="8">
    <source>
        <dbReference type="ARBA" id="ARBA00038436"/>
    </source>
</evidence>
<evidence type="ECO:0000256" key="6">
    <source>
        <dbReference type="ARBA" id="ARBA00022989"/>
    </source>
</evidence>
<dbReference type="InterPro" id="IPR055348">
    <property type="entry name" value="DctQ"/>
</dbReference>
<keyword evidence="7 9" id="KW-0472">Membrane</keyword>
<evidence type="ECO:0000256" key="3">
    <source>
        <dbReference type="ARBA" id="ARBA00022475"/>
    </source>
</evidence>
<dbReference type="GO" id="GO:0022857">
    <property type="term" value="F:transmembrane transporter activity"/>
    <property type="evidence" value="ECO:0007669"/>
    <property type="project" value="UniProtKB-UniRule"/>
</dbReference>
<reference evidence="11" key="1">
    <citation type="submission" date="2022-03" db="EMBL/GenBank/DDBJ databases">
        <title>Genomic Encyclopedia of Type Strains, Phase III (KMG-III): the genomes of soil and plant-associated and newly described type strains.</title>
        <authorList>
            <person name="Whitman W."/>
        </authorList>
    </citation>
    <scope>NUCLEOTIDE SEQUENCE</scope>
    <source>
        <strain evidence="11">ANL 6-2</strain>
    </source>
</reference>
<evidence type="ECO:0000259" key="10">
    <source>
        <dbReference type="Pfam" id="PF04290"/>
    </source>
</evidence>
<evidence type="ECO:0000313" key="12">
    <source>
        <dbReference type="Proteomes" id="UP001205843"/>
    </source>
</evidence>
<keyword evidence="6 9" id="KW-1133">Transmembrane helix</keyword>
<feature type="transmembrane region" description="Helical" evidence="9">
    <location>
        <begin position="21"/>
        <end position="38"/>
    </location>
</feature>
<comment type="subunit">
    <text evidence="9">The complex comprises the extracytoplasmic solute receptor protein and the two transmembrane proteins.</text>
</comment>
<evidence type="ECO:0000256" key="9">
    <source>
        <dbReference type="RuleBase" id="RU369079"/>
    </source>
</evidence>
<dbReference type="GO" id="GO:0015740">
    <property type="term" value="P:C4-dicarboxylate transport"/>
    <property type="evidence" value="ECO:0007669"/>
    <property type="project" value="TreeGrafter"/>
</dbReference>
<dbReference type="PANTHER" id="PTHR35011:SF10">
    <property type="entry name" value="TRAP TRANSPORTER SMALL PERMEASE PROTEIN"/>
    <property type="match status" value="1"/>
</dbReference>
<evidence type="ECO:0000256" key="1">
    <source>
        <dbReference type="ARBA" id="ARBA00004429"/>
    </source>
</evidence>
<dbReference type="Pfam" id="PF04290">
    <property type="entry name" value="DctQ"/>
    <property type="match status" value="1"/>
</dbReference>
<dbReference type="Proteomes" id="UP001205843">
    <property type="component" value="Unassembled WGS sequence"/>
</dbReference>
<evidence type="ECO:0000313" key="11">
    <source>
        <dbReference type="EMBL" id="MCP1673435.1"/>
    </source>
</evidence>
<dbReference type="InterPro" id="IPR007387">
    <property type="entry name" value="TRAP_DctQ"/>
</dbReference>
<keyword evidence="12" id="KW-1185">Reference proteome</keyword>
<feature type="transmembrane region" description="Helical" evidence="9">
    <location>
        <begin position="144"/>
        <end position="171"/>
    </location>
</feature>
<comment type="subcellular location">
    <subcellularLocation>
        <location evidence="1 9">Cell inner membrane</location>
        <topology evidence="1 9">Multi-pass membrane protein</topology>
    </subcellularLocation>
</comment>
<comment type="function">
    <text evidence="9">Part of the tripartite ATP-independent periplasmic (TRAP) transport system.</text>
</comment>
<comment type="caution">
    <text evidence="11">The sequence shown here is derived from an EMBL/GenBank/DDBJ whole genome shotgun (WGS) entry which is preliminary data.</text>
</comment>
<proteinExistence type="inferred from homology"/>
<feature type="transmembrane region" description="Helical" evidence="9">
    <location>
        <begin position="97"/>
        <end position="118"/>
    </location>
</feature>
<evidence type="ECO:0000256" key="5">
    <source>
        <dbReference type="ARBA" id="ARBA00022692"/>
    </source>
</evidence>
<organism evidence="11 12">
    <name type="scientific">Natronocella acetinitrilica</name>
    <dbReference type="NCBI Taxonomy" id="414046"/>
    <lineage>
        <taxon>Bacteria</taxon>
        <taxon>Pseudomonadati</taxon>
        <taxon>Pseudomonadota</taxon>
        <taxon>Gammaproteobacteria</taxon>
        <taxon>Chromatiales</taxon>
        <taxon>Ectothiorhodospiraceae</taxon>
        <taxon>Natronocella</taxon>
    </lineage>
</organism>
<gene>
    <name evidence="11" type="ORF">J2T57_000527</name>
</gene>
<keyword evidence="3" id="KW-1003">Cell membrane</keyword>
<evidence type="ECO:0000256" key="7">
    <source>
        <dbReference type="ARBA" id="ARBA00023136"/>
    </source>
</evidence>
<keyword evidence="5 9" id="KW-0812">Transmembrane</keyword>
<dbReference type="EMBL" id="JALJXV010000001">
    <property type="protein sequence ID" value="MCP1673435.1"/>
    <property type="molecule type" value="Genomic_DNA"/>
</dbReference>
<name>A0AAE3G0H1_9GAMM</name>
<protein>
    <recommendedName>
        <fullName evidence="9">TRAP transporter small permease protein</fullName>
    </recommendedName>
</protein>
<dbReference type="RefSeq" id="WP_253473784.1">
    <property type="nucleotide sequence ID" value="NZ_JALJXV010000001.1"/>
</dbReference>